<gene>
    <name evidence="1" type="ORF">SMTD_LOCUS2199</name>
</gene>
<sequence length="42" mass="5028">MNMCNLYMTKIIIKQISQFGSHSNKDMFLENFLVHYQMDDVV</sequence>
<accession>A0A183NJB3</accession>
<protein>
    <submittedName>
        <fullName evidence="1">Uncharacterized protein</fullName>
    </submittedName>
</protein>
<evidence type="ECO:0000313" key="1">
    <source>
        <dbReference type="EMBL" id="VDO85052.1"/>
    </source>
</evidence>
<organism evidence="1 2">
    <name type="scientific">Schistosoma mattheei</name>
    <dbReference type="NCBI Taxonomy" id="31246"/>
    <lineage>
        <taxon>Eukaryota</taxon>
        <taxon>Metazoa</taxon>
        <taxon>Spiralia</taxon>
        <taxon>Lophotrochozoa</taxon>
        <taxon>Platyhelminthes</taxon>
        <taxon>Trematoda</taxon>
        <taxon>Digenea</taxon>
        <taxon>Strigeidida</taxon>
        <taxon>Schistosomatoidea</taxon>
        <taxon>Schistosomatidae</taxon>
        <taxon>Schistosoma</taxon>
    </lineage>
</organism>
<reference evidence="1 2" key="1">
    <citation type="submission" date="2018-11" db="EMBL/GenBank/DDBJ databases">
        <authorList>
            <consortium name="Pathogen Informatics"/>
        </authorList>
    </citation>
    <scope>NUCLEOTIDE SEQUENCE [LARGE SCALE GENOMIC DNA]</scope>
    <source>
        <strain>Denwood</strain>
        <strain evidence="2">Zambia</strain>
    </source>
</reference>
<keyword evidence="2" id="KW-1185">Reference proteome</keyword>
<dbReference type="EMBL" id="UZAL01002867">
    <property type="protein sequence ID" value="VDO85052.1"/>
    <property type="molecule type" value="Genomic_DNA"/>
</dbReference>
<dbReference type="AlphaFoldDB" id="A0A183NJB3"/>
<evidence type="ECO:0000313" key="2">
    <source>
        <dbReference type="Proteomes" id="UP000269396"/>
    </source>
</evidence>
<dbReference type="Proteomes" id="UP000269396">
    <property type="component" value="Unassembled WGS sequence"/>
</dbReference>
<name>A0A183NJB3_9TREM</name>
<proteinExistence type="predicted"/>